<dbReference type="EMBL" id="JAGQHS010000046">
    <property type="protein sequence ID" value="MCA9756224.1"/>
    <property type="molecule type" value="Genomic_DNA"/>
</dbReference>
<protein>
    <submittedName>
        <fullName evidence="2">CehA/McbA family metallohydrolase</fullName>
    </submittedName>
</protein>
<name>A0A956NFX9_UNCEI</name>
<evidence type="ECO:0000256" key="1">
    <source>
        <dbReference type="SAM" id="SignalP"/>
    </source>
</evidence>
<feature type="chain" id="PRO_5036786071" evidence="1">
    <location>
        <begin position="25"/>
        <end position="715"/>
    </location>
</feature>
<reference evidence="2" key="2">
    <citation type="journal article" date="2021" name="Microbiome">
        <title>Successional dynamics and alternative stable states in a saline activated sludge microbial community over 9 years.</title>
        <authorList>
            <person name="Wang Y."/>
            <person name="Ye J."/>
            <person name="Ju F."/>
            <person name="Liu L."/>
            <person name="Boyd J.A."/>
            <person name="Deng Y."/>
            <person name="Parks D.H."/>
            <person name="Jiang X."/>
            <person name="Yin X."/>
            <person name="Woodcroft B.J."/>
            <person name="Tyson G.W."/>
            <person name="Hugenholtz P."/>
            <person name="Polz M.F."/>
            <person name="Zhang T."/>
        </authorList>
    </citation>
    <scope>NUCLEOTIDE SEQUENCE</scope>
    <source>
        <strain evidence="2">HKST-UBA02</strain>
    </source>
</reference>
<feature type="signal peptide" evidence="1">
    <location>
        <begin position="1"/>
        <end position="24"/>
    </location>
</feature>
<keyword evidence="1" id="KW-0732">Signal</keyword>
<accession>A0A956NFX9</accession>
<organism evidence="2 3">
    <name type="scientific">Eiseniibacteriota bacterium</name>
    <dbReference type="NCBI Taxonomy" id="2212470"/>
    <lineage>
        <taxon>Bacteria</taxon>
        <taxon>Candidatus Eiseniibacteriota</taxon>
    </lineage>
</organism>
<dbReference type="NCBIfam" id="NF038032">
    <property type="entry name" value="CehA_McbA_metalo"/>
    <property type="match status" value="1"/>
</dbReference>
<dbReference type="Gene3D" id="2.60.40.4070">
    <property type="match status" value="1"/>
</dbReference>
<proteinExistence type="predicted"/>
<dbReference type="AlphaFoldDB" id="A0A956NFX9"/>
<reference evidence="2" key="1">
    <citation type="submission" date="2020-04" db="EMBL/GenBank/DDBJ databases">
        <authorList>
            <person name="Zhang T."/>
        </authorList>
    </citation>
    <scope>NUCLEOTIDE SEQUENCE</scope>
    <source>
        <strain evidence="2">HKST-UBA02</strain>
    </source>
</reference>
<evidence type="ECO:0000313" key="2">
    <source>
        <dbReference type="EMBL" id="MCA9756224.1"/>
    </source>
</evidence>
<dbReference type="Proteomes" id="UP000739538">
    <property type="component" value="Unassembled WGS sequence"/>
</dbReference>
<gene>
    <name evidence="2" type="ORF">KDA27_10500</name>
</gene>
<sequence length="715" mass="77600">MNRGSVAILAGTVLLASRATLSFAVPLTIDVVDEHEEPTQARLHVRDSSGWVPDGPDADLKSRRHWPTIGVYFPVDGSVTLDVQAGHVDIVAGRGFESSPQTVGVDVPSTTHVTITIPRQFDLQALGWHSGDVHVHSDHAPTEYSIEAEDVRLVLEAEDLNVGFILDNQEVTNGPHPLSDDDHQFRYSVEYRNQAYGHVALLGLDDPFGTSCCLPPAGAYPLLSDLRESWDPGYGQAMVLCHPRTGADFFDDSGWPAWGLGREAPVLATTGNLDAYDIASHSNEGDVVLDDWYRLLSSGLEVDPSAGTDTSIDQYWSRPVGSYRVYTYTGQPTANMDEWVEALKAGRSFVTNYPLISTFTVDGNLAGSAVALPQEGGQVLVSFRVLSVLPLEKAEVIVGGEVYSTHSLAWSGSVVNQAVNLWVDVEESTWIAVRVSGSTEVWHADGPALFAHTSPVYVETSDAYVRDPDDAKYFLDWCRDLHTFVDDRGGWSEPTQADHVHGRIEGCATYFRQAFETPPSAVSLLLPLEGDTLGAGIPTTFAWTTATDSDPGDELSYRLEVANDTANEAISLDTGPDSSTVVDLGDRFVGTCRWRAVAMDLAGNEAAPPEWRILHLDPGAAEVAPASIPEPLSLSFTPNPFRYSTALRLVGAANIRGLDIFDASGRRVRHLLPTEAGLLTWDGRRTGGDVVPAGTYWASLSTDDGRHHTRITKLR</sequence>
<evidence type="ECO:0000313" key="3">
    <source>
        <dbReference type="Proteomes" id="UP000739538"/>
    </source>
</evidence>
<comment type="caution">
    <text evidence="2">The sequence shown here is derived from an EMBL/GenBank/DDBJ whole genome shotgun (WGS) entry which is preliminary data.</text>
</comment>